<dbReference type="Proteomes" id="UP000816034">
    <property type="component" value="Unassembled WGS sequence"/>
</dbReference>
<dbReference type="AlphaFoldDB" id="A0AA88KB79"/>
<keyword evidence="1" id="KW-1015">Disulfide bond</keyword>
<feature type="compositionally biased region" description="Basic residues" evidence="4">
    <location>
        <begin position="764"/>
        <end position="868"/>
    </location>
</feature>
<reference evidence="7 8" key="1">
    <citation type="journal article" date="2018" name="BMC Genomics">
        <title>The genome of Naegleria lovaniensis, the basis for a comparative approach to unravel pathogenicity factors of the human pathogenic amoeba N. fowleri.</title>
        <authorList>
            <person name="Liechti N."/>
            <person name="Schurch N."/>
            <person name="Bruggmann R."/>
            <person name="Wittwer M."/>
        </authorList>
    </citation>
    <scope>NUCLEOTIDE SEQUENCE [LARGE SCALE GENOMIC DNA]</scope>
    <source>
        <strain evidence="7 8">ATCC 30569</strain>
    </source>
</reference>
<dbReference type="PROSITE" id="PS51233">
    <property type="entry name" value="VWFD"/>
    <property type="match status" value="2"/>
</dbReference>
<evidence type="ECO:0000256" key="3">
    <source>
        <dbReference type="SAM" id="Coils"/>
    </source>
</evidence>
<keyword evidence="3" id="KW-0175">Coiled coil</keyword>
<keyword evidence="5" id="KW-0732">Signal</keyword>
<gene>
    <name evidence="7" type="ORF">C9374_013082</name>
</gene>
<organism evidence="7 8">
    <name type="scientific">Naegleria lovaniensis</name>
    <name type="common">Amoeba</name>
    <dbReference type="NCBI Taxonomy" id="51637"/>
    <lineage>
        <taxon>Eukaryota</taxon>
        <taxon>Discoba</taxon>
        <taxon>Heterolobosea</taxon>
        <taxon>Tetramitia</taxon>
        <taxon>Eutetramitia</taxon>
        <taxon>Vahlkampfiidae</taxon>
        <taxon>Naegleria</taxon>
    </lineage>
</organism>
<feature type="signal peptide" evidence="5">
    <location>
        <begin position="1"/>
        <end position="31"/>
    </location>
</feature>
<accession>A0AA88KB79</accession>
<evidence type="ECO:0000256" key="1">
    <source>
        <dbReference type="ARBA" id="ARBA00023157"/>
    </source>
</evidence>
<dbReference type="GO" id="GO:0031012">
    <property type="term" value="C:extracellular matrix"/>
    <property type="evidence" value="ECO:0007669"/>
    <property type="project" value="TreeGrafter"/>
</dbReference>
<keyword evidence="2" id="KW-0325">Glycoprotein</keyword>
<evidence type="ECO:0000313" key="8">
    <source>
        <dbReference type="Proteomes" id="UP000816034"/>
    </source>
</evidence>
<feature type="domain" description="VWFD" evidence="6">
    <location>
        <begin position="147"/>
        <end position="332"/>
    </location>
</feature>
<feature type="domain" description="VWFD" evidence="6">
    <location>
        <begin position="416"/>
        <end position="581"/>
    </location>
</feature>
<dbReference type="InterPro" id="IPR001846">
    <property type="entry name" value="VWF_type-D"/>
</dbReference>
<feature type="chain" id="PRO_5041657642" description="VWFD domain-containing protein" evidence="5">
    <location>
        <begin position="32"/>
        <end position="1084"/>
    </location>
</feature>
<feature type="compositionally biased region" description="Low complexity" evidence="4">
    <location>
        <begin position="111"/>
        <end position="127"/>
    </location>
</feature>
<comment type="caution">
    <text evidence="7">The sequence shown here is derived from an EMBL/GenBank/DDBJ whole genome shotgun (WGS) entry which is preliminary data.</text>
</comment>
<feature type="compositionally biased region" description="Basic residues" evidence="4">
    <location>
        <begin position="658"/>
        <end position="754"/>
    </location>
</feature>
<keyword evidence="8" id="KW-1185">Reference proteome</keyword>
<sequence>MNNTPINRGVFLFLLGVLCVAVALLSSTTEARRSRRGGNFIKRVAAAAARAHHHIHRHVHHHPRIHIRRHRHHHIPKHHRPIRAIVDKIVKLGRRHRKRLARRSRRRGGRKNNNNQEGNEQQQLPAEEQPPKEEQPPQVPVPATTMKKCQAIGDPHYTDFQGKYYDFYGVGDYILASSKDGDFVVHSRTGRWGSVSVNTAFAVKVNQRNTIEFDIESNTFYVNGQTAQVTQGEDFSLGSGAVAKRTSENSMTVSAKNGAHLIATWYRNPSWKSSQGSFGHISLVVEAPSNLEFNSGLCVDKSFMSQTATGILHNHVERKVVRSQKPKKPTKEEVQAAIKVCRKAGLKGKKHPLALRACVSDQVQTGAKVGKSIAKVIKQVERIADKKKKKWARQVDQRNERKGKRVVKSTRPKILQKCQALGDPHYTNFKGQYYNFYGVGDYILASSMDGDFVVHSRTGRWGSVSVNTAFAVKVNNLNTVEYNVETNSFYVNGKKSEVPINEDITLGDNAVAKRTAENSIRISAKNGAHLIATWYRNPSWKQSQGSFGHISLVVEAPRDVLFNAGLCVDKSYISQKATGLLHDHIERQIERSQKPRKPTKEEVQAAIKVCRKAGLKGKKHPLALRACVSDQVQTGAKVGKSIAKVIKQVERIADKKEKKWARKAKKSRKGKRSSSTGSKKKRSTTGKKKSGKKSRTTRKQRRSSSTKRRSSNKRRSSKRRSSNRRRGRRGGASRRRTSSRTRQAQRRSRRIQRRAAREAARQQRLARRRAQRRARRARRQQRRAARKQRKLRQQRKLARKQRQQQKRAARKQRKQKRRTARKQKRVLKKLAKKAKKQARRNRKLAKKAKKQARKVARRAARRARRRIQRRKRSLIKKLRRRLANRKLKRAARRAARRARKLARKARKLFKRALKKGTRKAIARAKCSRRLARKARRLARKLSRKIAKSQRKIKKQIRKIKRAAKKAVKKASKKAAKTAKKRFLRRIAFRNKLKKQVRRAASTVVQRRTVRKIKALLRKAAAIRRKYGKKFNPRKHLPKKLVLLIKKLKLSLKCAVRRKKGPKVTTLGKRLVKNLIRVARCARRK</sequence>
<protein>
    <recommendedName>
        <fullName evidence="6">VWFD domain-containing protein</fullName>
    </recommendedName>
</protein>
<dbReference type="EMBL" id="PYSW02000065">
    <property type="protein sequence ID" value="KAG2372875.1"/>
    <property type="molecule type" value="Genomic_DNA"/>
</dbReference>
<evidence type="ECO:0000313" key="7">
    <source>
        <dbReference type="EMBL" id="KAG2372875.1"/>
    </source>
</evidence>
<name>A0AA88KB79_NAELO</name>
<evidence type="ECO:0000256" key="5">
    <source>
        <dbReference type="SAM" id="SignalP"/>
    </source>
</evidence>
<feature type="coiled-coil region" evidence="3">
    <location>
        <begin position="931"/>
        <end position="965"/>
    </location>
</feature>
<feature type="compositionally biased region" description="Basic residues" evidence="4">
    <location>
        <begin position="93"/>
        <end position="110"/>
    </location>
</feature>
<dbReference type="Pfam" id="PF00094">
    <property type="entry name" value="VWD"/>
    <property type="match status" value="2"/>
</dbReference>
<dbReference type="GO" id="GO:0005615">
    <property type="term" value="C:extracellular space"/>
    <property type="evidence" value="ECO:0007669"/>
    <property type="project" value="TreeGrafter"/>
</dbReference>
<dbReference type="InterPro" id="IPR050780">
    <property type="entry name" value="Mucin_vWF_Thrombospondin_sf"/>
</dbReference>
<evidence type="ECO:0000259" key="6">
    <source>
        <dbReference type="PROSITE" id="PS51233"/>
    </source>
</evidence>
<dbReference type="GeneID" id="68105535"/>
<dbReference type="PANTHER" id="PTHR11339">
    <property type="entry name" value="EXTRACELLULAR MATRIX GLYCOPROTEIN RELATED"/>
    <property type="match status" value="1"/>
</dbReference>
<evidence type="ECO:0000256" key="2">
    <source>
        <dbReference type="ARBA" id="ARBA00023180"/>
    </source>
</evidence>
<dbReference type="PANTHER" id="PTHR11339:SF386">
    <property type="entry name" value="HEMOLECTIN, ISOFORM A"/>
    <property type="match status" value="1"/>
</dbReference>
<dbReference type="RefSeq" id="XP_044542050.1">
    <property type="nucleotide sequence ID" value="XM_044688919.1"/>
</dbReference>
<feature type="region of interest" description="Disordered" evidence="4">
    <location>
        <begin position="654"/>
        <end position="868"/>
    </location>
</feature>
<evidence type="ECO:0000256" key="4">
    <source>
        <dbReference type="SAM" id="MobiDB-lite"/>
    </source>
</evidence>
<feature type="region of interest" description="Disordered" evidence="4">
    <location>
        <begin position="93"/>
        <end position="141"/>
    </location>
</feature>
<proteinExistence type="predicted"/>